<gene>
    <name evidence="2" type="ORF">GCM10023187_26690</name>
</gene>
<proteinExistence type="predicted"/>
<dbReference type="RefSeq" id="WP_345267877.1">
    <property type="nucleotide sequence ID" value="NZ_BAABHB010000004.1"/>
</dbReference>
<keyword evidence="3" id="KW-1185">Reference proteome</keyword>
<dbReference type="EMBL" id="BAABHB010000004">
    <property type="protein sequence ID" value="GAA4406801.1"/>
    <property type="molecule type" value="Genomic_DNA"/>
</dbReference>
<evidence type="ECO:0000313" key="2">
    <source>
        <dbReference type="EMBL" id="GAA4406801.1"/>
    </source>
</evidence>
<evidence type="ECO:0000313" key="3">
    <source>
        <dbReference type="Proteomes" id="UP001500936"/>
    </source>
</evidence>
<accession>A0ABP8KHK2</accession>
<dbReference type="InterPro" id="IPR011009">
    <property type="entry name" value="Kinase-like_dom_sf"/>
</dbReference>
<sequence>MAKNYPTIGEYNQLMQKKGGSAFKSLNGINLIPSKTSPIKVYLFGSGAFAAVFKGSLNGRTYAIRCFLSAEDETINRYKAICSYLKNIHSSWKTDCEFIENEISLNGNAYPILKMEWMNGLLINQFVSNHLSENKVLAELQAKLVSVSEDLERNKIGHGDIQCGNIIISGTSDDFQVKLIDYDGMYVPDLAYKKSIEKGRSEFQHPKRTLNNFSPEMDRFSFWVMITALEALKHDKTLWREVMQGGFNTLDNFLFTIQDFLNPNQSALFNRLYNLNSTSLNFYLETLKWLCNSEYSVIPPPALYGNSSNITKSIPSEHQKYVPNSQSIDRTVSASKYKIITTNGTASVLTSTFQKLGSTPLELDKQTYEGKLILVSNGKETKRITLNSHQNLIEIKFD</sequence>
<evidence type="ECO:0000259" key="1">
    <source>
        <dbReference type="PROSITE" id="PS50011"/>
    </source>
</evidence>
<name>A0ABP8KHK2_9BACT</name>
<dbReference type="Proteomes" id="UP001500936">
    <property type="component" value="Unassembled WGS sequence"/>
</dbReference>
<dbReference type="SUPFAM" id="SSF56112">
    <property type="entry name" value="Protein kinase-like (PK-like)"/>
    <property type="match status" value="1"/>
</dbReference>
<comment type="caution">
    <text evidence="2">The sequence shown here is derived from an EMBL/GenBank/DDBJ whole genome shotgun (WGS) entry which is preliminary data.</text>
</comment>
<dbReference type="Gene3D" id="1.10.510.10">
    <property type="entry name" value="Transferase(Phosphotransferase) domain 1"/>
    <property type="match status" value="1"/>
</dbReference>
<organism evidence="2 3">
    <name type="scientific">Nibrella viscosa</name>
    <dbReference type="NCBI Taxonomy" id="1084524"/>
    <lineage>
        <taxon>Bacteria</taxon>
        <taxon>Pseudomonadati</taxon>
        <taxon>Bacteroidota</taxon>
        <taxon>Cytophagia</taxon>
        <taxon>Cytophagales</taxon>
        <taxon>Spirosomataceae</taxon>
        <taxon>Nibrella</taxon>
    </lineage>
</organism>
<protein>
    <recommendedName>
        <fullName evidence="1">Protein kinase domain-containing protein</fullName>
    </recommendedName>
</protein>
<feature type="domain" description="Protein kinase" evidence="1">
    <location>
        <begin position="38"/>
        <end position="298"/>
    </location>
</feature>
<dbReference type="PROSITE" id="PS50011">
    <property type="entry name" value="PROTEIN_KINASE_DOM"/>
    <property type="match status" value="1"/>
</dbReference>
<dbReference type="InterPro" id="IPR000719">
    <property type="entry name" value="Prot_kinase_dom"/>
</dbReference>
<reference evidence="3" key="1">
    <citation type="journal article" date="2019" name="Int. J. Syst. Evol. Microbiol.">
        <title>The Global Catalogue of Microorganisms (GCM) 10K type strain sequencing project: providing services to taxonomists for standard genome sequencing and annotation.</title>
        <authorList>
            <consortium name="The Broad Institute Genomics Platform"/>
            <consortium name="The Broad Institute Genome Sequencing Center for Infectious Disease"/>
            <person name="Wu L."/>
            <person name="Ma J."/>
        </authorList>
    </citation>
    <scope>NUCLEOTIDE SEQUENCE [LARGE SCALE GENOMIC DNA]</scope>
    <source>
        <strain evidence="3">JCM 17925</strain>
    </source>
</reference>